<feature type="compositionally biased region" description="Polar residues" evidence="1">
    <location>
        <begin position="62"/>
        <end position="72"/>
    </location>
</feature>
<evidence type="ECO:0000256" key="1">
    <source>
        <dbReference type="SAM" id="MobiDB-lite"/>
    </source>
</evidence>
<name>A0ABT9BHT6_9BACT</name>
<evidence type="ECO:0000256" key="3">
    <source>
        <dbReference type="SAM" id="SignalP"/>
    </source>
</evidence>
<keyword evidence="2" id="KW-0472">Membrane</keyword>
<accession>A0ABT9BHT6</accession>
<evidence type="ECO:0000313" key="4">
    <source>
        <dbReference type="EMBL" id="MDO7877832.1"/>
    </source>
</evidence>
<dbReference type="Proteomes" id="UP001176429">
    <property type="component" value="Unassembled WGS sequence"/>
</dbReference>
<keyword evidence="3" id="KW-0732">Signal</keyword>
<feature type="chain" id="PRO_5047099714" evidence="3">
    <location>
        <begin position="21"/>
        <end position="118"/>
    </location>
</feature>
<evidence type="ECO:0000256" key="2">
    <source>
        <dbReference type="SAM" id="Phobius"/>
    </source>
</evidence>
<feature type="region of interest" description="Disordered" evidence="1">
    <location>
        <begin position="57"/>
        <end position="90"/>
    </location>
</feature>
<feature type="signal peptide" evidence="3">
    <location>
        <begin position="1"/>
        <end position="20"/>
    </location>
</feature>
<keyword evidence="5" id="KW-1185">Reference proteome</keyword>
<organism evidence="4 5">
    <name type="scientific">Hymenobacter aranciens</name>
    <dbReference type="NCBI Taxonomy" id="3063996"/>
    <lineage>
        <taxon>Bacteria</taxon>
        <taxon>Pseudomonadati</taxon>
        <taxon>Bacteroidota</taxon>
        <taxon>Cytophagia</taxon>
        <taxon>Cytophagales</taxon>
        <taxon>Hymenobacteraceae</taxon>
        <taxon>Hymenobacter</taxon>
    </lineage>
</organism>
<dbReference type="EMBL" id="JAUQSY010000029">
    <property type="protein sequence ID" value="MDO7877832.1"/>
    <property type="molecule type" value="Genomic_DNA"/>
</dbReference>
<evidence type="ECO:0000313" key="5">
    <source>
        <dbReference type="Proteomes" id="UP001176429"/>
    </source>
</evidence>
<dbReference type="PROSITE" id="PS51257">
    <property type="entry name" value="PROKAR_LIPOPROTEIN"/>
    <property type="match status" value="1"/>
</dbReference>
<keyword evidence="2" id="KW-1133">Transmembrane helix</keyword>
<reference evidence="4" key="1">
    <citation type="submission" date="2023-07" db="EMBL/GenBank/DDBJ databases">
        <authorList>
            <person name="Kim M.K."/>
        </authorList>
    </citation>
    <scope>NUCLEOTIDE SEQUENCE</scope>
    <source>
        <strain evidence="4">ASUV-10-1</strain>
    </source>
</reference>
<comment type="caution">
    <text evidence="4">The sequence shown here is derived from an EMBL/GenBank/DDBJ whole genome shotgun (WGS) entry which is preliminary data.</text>
</comment>
<feature type="transmembrane region" description="Helical" evidence="2">
    <location>
        <begin position="96"/>
        <end position="117"/>
    </location>
</feature>
<proteinExistence type="predicted"/>
<protein>
    <submittedName>
        <fullName evidence="4">Uncharacterized protein</fullName>
    </submittedName>
</protein>
<keyword evidence="2" id="KW-0812">Transmembrane</keyword>
<sequence>MMRRASLLLLGLLLACNREAWRSAQPSPAADSLLRAELPNARKLKFTAPTTIIVQRGDHNTAAPTTTDNTKAGQKRGTAATAPGSTATSQPAATPWWVYGLFVAGGIAIGCWVRGWLP</sequence>
<feature type="compositionally biased region" description="Low complexity" evidence="1">
    <location>
        <begin position="77"/>
        <end position="90"/>
    </location>
</feature>
<gene>
    <name evidence="4" type="ORF">Q5H93_24055</name>
</gene>